<dbReference type="Proteomes" id="UP000000600">
    <property type="component" value="Unassembled WGS sequence"/>
</dbReference>
<proteinExistence type="predicted"/>
<dbReference type="InParanoid" id="A0BSK4"/>
<name>A0BSK4_PARTE</name>
<dbReference type="HOGENOM" id="CLU_1879420_0_0_1"/>
<dbReference type="EMBL" id="CT868014">
    <property type="protein sequence ID" value="CAK61521.1"/>
    <property type="molecule type" value="Genomic_DNA"/>
</dbReference>
<sequence length="136" mass="15504">MSVLQSSSEPMSMAESIVPYVYEQGPILNIVKNGDELVKSSHFEEAYEVYSSALPLIYQNSRPEVIEPTTEDVLLGLAKCALTLNKLSESKHYCFEVVNSLNFARFQRVIPSIHKPYCIQDQFTNKRVMKRKVKSI</sequence>
<organism evidence="1 2">
    <name type="scientific">Paramecium tetraurelia</name>
    <dbReference type="NCBI Taxonomy" id="5888"/>
    <lineage>
        <taxon>Eukaryota</taxon>
        <taxon>Sar</taxon>
        <taxon>Alveolata</taxon>
        <taxon>Ciliophora</taxon>
        <taxon>Intramacronucleata</taxon>
        <taxon>Oligohymenophorea</taxon>
        <taxon>Peniculida</taxon>
        <taxon>Parameciidae</taxon>
        <taxon>Paramecium</taxon>
    </lineage>
</organism>
<dbReference type="OrthoDB" id="291907at2759"/>
<protein>
    <recommendedName>
        <fullName evidence="3">KIF-binding protein</fullName>
    </recommendedName>
</protein>
<dbReference type="KEGG" id="ptm:GSPATT00031753001"/>
<dbReference type="RefSeq" id="XP_001428919.1">
    <property type="nucleotide sequence ID" value="XM_001428882.1"/>
</dbReference>
<evidence type="ECO:0000313" key="2">
    <source>
        <dbReference type="Proteomes" id="UP000000600"/>
    </source>
</evidence>
<evidence type="ECO:0000313" key="1">
    <source>
        <dbReference type="EMBL" id="CAK61521.1"/>
    </source>
</evidence>
<keyword evidence="2" id="KW-1185">Reference proteome</keyword>
<reference evidence="1 2" key="1">
    <citation type="journal article" date="2006" name="Nature">
        <title>Global trends of whole-genome duplications revealed by the ciliate Paramecium tetraurelia.</title>
        <authorList>
            <consortium name="Genoscope"/>
            <person name="Aury J.-M."/>
            <person name="Jaillon O."/>
            <person name="Duret L."/>
            <person name="Noel B."/>
            <person name="Jubin C."/>
            <person name="Porcel B.M."/>
            <person name="Segurens B."/>
            <person name="Daubin V."/>
            <person name="Anthouard V."/>
            <person name="Aiach N."/>
            <person name="Arnaiz O."/>
            <person name="Billaut A."/>
            <person name="Beisson J."/>
            <person name="Blanc I."/>
            <person name="Bouhouche K."/>
            <person name="Camara F."/>
            <person name="Duharcourt S."/>
            <person name="Guigo R."/>
            <person name="Gogendeau D."/>
            <person name="Katinka M."/>
            <person name="Keller A.-M."/>
            <person name="Kissmehl R."/>
            <person name="Klotz C."/>
            <person name="Koll F."/>
            <person name="Le Moue A."/>
            <person name="Lepere C."/>
            <person name="Malinsky S."/>
            <person name="Nowacki M."/>
            <person name="Nowak J.K."/>
            <person name="Plattner H."/>
            <person name="Poulain J."/>
            <person name="Ruiz F."/>
            <person name="Serrano V."/>
            <person name="Zagulski M."/>
            <person name="Dessen P."/>
            <person name="Betermier M."/>
            <person name="Weissenbach J."/>
            <person name="Scarpelli C."/>
            <person name="Schachter V."/>
            <person name="Sperling L."/>
            <person name="Meyer E."/>
            <person name="Cohen J."/>
            <person name="Wincker P."/>
        </authorList>
    </citation>
    <scope>NUCLEOTIDE SEQUENCE [LARGE SCALE GENOMIC DNA]</scope>
    <source>
        <strain evidence="1 2">Stock d4-2</strain>
    </source>
</reference>
<gene>
    <name evidence="1" type="ORF">GSPATT00031753001</name>
</gene>
<dbReference type="AlphaFoldDB" id="A0BSK4"/>
<evidence type="ECO:0008006" key="3">
    <source>
        <dbReference type="Google" id="ProtNLM"/>
    </source>
</evidence>
<dbReference type="GeneID" id="5014703"/>
<accession>A0BSK4</accession>